<comment type="caution">
    <text evidence="1">The sequence shown here is derived from an EMBL/GenBank/DDBJ whole genome shotgun (WGS) entry which is preliminary data.</text>
</comment>
<gene>
    <name evidence="1" type="ORF">J2S64_002154</name>
</gene>
<dbReference type="Proteomes" id="UP001183817">
    <property type="component" value="Unassembled WGS sequence"/>
</dbReference>
<name>A0ABU2BIK0_9MICC</name>
<dbReference type="RefSeq" id="WP_310290282.1">
    <property type="nucleotide sequence ID" value="NZ_BAAAWO010000001.1"/>
</dbReference>
<accession>A0ABU2BIK0</accession>
<proteinExistence type="predicted"/>
<evidence type="ECO:0008006" key="3">
    <source>
        <dbReference type="Google" id="ProtNLM"/>
    </source>
</evidence>
<evidence type="ECO:0000313" key="1">
    <source>
        <dbReference type="EMBL" id="MDR7358463.1"/>
    </source>
</evidence>
<keyword evidence="2" id="KW-1185">Reference proteome</keyword>
<sequence length="140" mass="14039">MVLGLGATGAQALWTLNGSVASTVVAGAWAPQGVNPATVTCIRKDGPLLGDTYSDLTLNWGPVDATAYTVRAVRNSVATTITTSSATATLRLDGAALLGTYVYAVTITPTASGLSGAPARVTAELSKVLLVSSVKCTPAS</sequence>
<organism evidence="1 2">
    <name type="scientific">Paeniglutamicibacter sulfureus</name>
    <dbReference type="NCBI Taxonomy" id="43666"/>
    <lineage>
        <taxon>Bacteria</taxon>
        <taxon>Bacillati</taxon>
        <taxon>Actinomycetota</taxon>
        <taxon>Actinomycetes</taxon>
        <taxon>Micrococcales</taxon>
        <taxon>Micrococcaceae</taxon>
        <taxon>Paeniglutamicibacter</taxon>
    </lineage>
</organism>
<protein>
    <recommendedName>
        <fullName evidence="3">Fibronectin type III domain-containing protein</fullName>
    </recommendedName>
</protein>
<reference evidence="1 2" key="1">
    <citation type="submission" date="2023-07" db="EMBL/GenBank/DDBJ databases">
        <title>Sequencing the genomes of 1000 actinobacteria strains.</title>
        <authorList>
            <person name="Klenk H.-P."/>
        </authorList>
    </citation>
    <scope>NUCLEOTIDE SEQUENCE [LARGE SCALE GENOMIC DNA]</scope>
    <source>
        <strain evidence="1 2">DSM 20167</strain>
    </source>
</reference>
<dbReference type="EMBL" id="JAVDYI010000001">
    <property type="protein sequence ID" value="MDR7358463.1"/>
    <property type="molecule type" value="Genomic_DNA"/>
</dbReference>
<evidence type="ECO:0000313" key="2">
    <source>
        <dbReference type="Proteomes" id="UP001183817"/>
    </source>
</evidence>